<dbReference type="Pfam" id="PF15504">
    <property type="entry name" value="DUF4647"/>
    <property type="match status" value="1"/>
</dbReference>
<dbReference type="PANTHER" id="PTHR36130">
    <property type="entry name" value="RIKEN CDNA 4933430I17 GENE"/>
    <property type="match status" value="1"/>
</dbReference>
<organism evidence="2 3">
    <name type="scientific">Albula goreensis</name>
    <dbReference type="NCBI Taxonomy" id="1534307"/>
    <lineage>
        <taxon>Eukaryota</taxon>
        <taxon>Metazoa</taxon>
        <taxon>Chordata</taxon>
        <taxon>Craniata</taxon>
        <taxon>Vertebrata</taxon>
        <taxon>Euteleostomi</taxon>
        <taxon>Actinopterygii</taxon>
        <taxon>Neopterygii</taxon>
        <taxon>Teleostei</taxon>
        <taxon>Albuliformes</taxon>
        <taxon>Albulidae</taxon>
        <taxon>Albula</taxon>
    </lineage>
</organism>
<feature type="region of interest" description="Disordered" evidence="1">
    <location>
        <begin position="515"/>
        <end position="585"/>
    </location>
</feature>
<dbReference type="Proteomes" id="UP000829720">
    <property type="component" value="Unassembled WGS sequence"/>
</dbReference>
<feature type="compositionally biased region" description="Basic and acidic residues" evidence="1">
    <location>
        <begin position="531"/>
        <end position="548"/>
    </location>
</feature>
<sequence>MLCFKAVLRTLEAKASSCPVTKKLLFFLLPSVWRSEMRGGPVTMGSYTTSSEILDETHCCWVMCPHPCCWEAEQRVARGIARRIQSRVPGRNGVLIEEECPTLKIVNVGSEWVKTRKPSKKKLPHRAFSSESSHSFTSQSPLSRHSINLLRDSGIILESVRDLHFPELKSAAKSPYSTNNKHSSEVKLSKAKISPLESSCGVLCDSVSMVIWMPNPKHVPHSPTHHRWKSPHFAVKDITCIPSSPMCKTAKLLAHTKMVSPSGSLPGHTISQIGLHTTEPSPTDTRVELTIGQNQGTMQPEREPEPQVVPRPATAAGEASACLRSKPAVFCHVRERGAQRVAFQSAPTHHAHYRLDSKNCSEGIDWLRLRSQTYLWKRPKLRQHWDEDSPTLPLHRLPQHHTQPVSKATLHCHHRSALAIGPAVYDCVECVRGVSSCEAGGVMGTKAWCSDTSTEGFHKLSLCSDQRQPVDAGDISERKLNDKNTDSPSNSVLHLMDYAVRDSLELEVGTDIKHVSESGRRGSGRILTQDTVERDFGNDSVSKDRDCGSLRSQPPVPPPSLRSDTSRWTVTAGKGHQPPVQVTTL</sequence>
<reference evidence="2" key="1">
    <citation type="submission" date="2021-01" db="EMBL/GenBank/DDBJ databases">
        <authorList>
            <person name="Zahm M."/>
            <person name="Roques C."/>
            <person name="Cabau C."/>
            <person name="Klopp C."/>
            <person name="Donnadieu C."/>
            <person name="Jouanno E."/>
            <person name="Lampietro C."/>
            <person name="Louis A."/>
            <person name="Herpin A."/>
            <person name="Echchiki A."/>
            <person name="Berthelot C."/>
            <person name="Parey E."/>
            <person name="Roest-Crollius H."/>
            <person name="Braasch I."/>
            <person name="Postlethwait J."/>
            <person name="Bobe J."/>
            <person name="Montfort J."/>
            <person name="Bouchez O."/>
            <person name="Begum T."/>
            <person name="Mejri S."/>
            <person name="Adams A."/>
            <person name="Chen W.-J."/>
            <person name="Guiguen Y."/>
        </authorList>
    </citation>
    <scope>NUCLEOTIDE SEQUENCE</scope>
    <source>
        <tissue evidence="2">Blood</tissue>
    </source>
</reference>
<dbReference type="PANTHER" id="PTHR36130:SF1">
    <property type="entry name" value="RIKEN CDNA 4933430I17 GENE"/>
    <property type="match status" value="1"/>
</dbReference>
<keyword evidence="3" id="KW-1185">Reference proteome</keyword>
<dbReference type="InterPro" id="IPR029134">
    <property type="entry name" value="DUF4647"/>
</dbReference>
<name>A0A8T3DXH4_9TELE</name>
<dbReference type="AlphaFoldDB" id="A0A8T3DXH4"/>
<evidence type="ECO:0000256" key="1">
    <source>
        <dbReference type="SAM" id="MobiDB-lite"/>
    </source>
</evidence>
<proteinExistence type="predicted"/>
<dbReference type="OrthoDB" id="10033658at2759"/>
<accession>A0A8T3DXH4</accession>
<protein>
    <submittedName>
        <fullName evidence="2">Uncharacterized protein</fullName>
    </submittedName>
</protein>
<evidence type="ECO:0000313" key="2">
    <source>
        <dbReference type="EMBL" id="KAI1900646.1"/>
    </source>
</evidence>
<comment type="caution">
    <text evidence="2">The sequence shown here is derived from an EMBL/GenBank/DDBJ whole genome shotgun (WGS) entry which is preliminary data.</text>
</comment>
<evidence type="ECO:0000313" key="3">
    <source>
        <dbReference type="Proteomes" id="UP000829720"/>
    </source>
</evidence>
<dbReference type="EMBL" id="JAERUA010000004">
    <property type="protein sequence ID" value="KAI1900646.1"/>
    <property type="molecule type" value="Genomic_DNA"/>
</dbReference>
<gene>
    <name evidence="2" type="ORF">AGOR_G00052060</name>
</gene>